<feature type="region of interest" description="Disordered" evidence="1">
    <location>
        <begin position="129"/>
        <end position="163"/>
    </location>
</feature>
<evidence type="ECO:0000313" key="3">
    <source>
        <dbReference type="Proteomes" id="UP000486351"/>
    </source>
</evidence>
<accession>A0A6G0RTA0</accession>
<protein>
    <submittedName>
        <fullName evidence="2">Uncharacterized protein</fullName>
    </submittedName>
</protein>
<proteinExistence type="predicted"/>
<gene>
    <name evidence="2" type="ORF">PF008_g10648</name>
</gene>
<organism evidence="2 3">
    <name type="scientific">Phytophthora fragariae</name>
    <dbReference type="NCBI Taxonomy" id="53985"/>
    <lineage>
        <taxon>Eukaryota</taxon>
        <taxon>Sar</taxon>
        <taxon>Stramenopiles</taxon>
        <taxon>Oomycota</taxon>
        <taxon>Peronosporomycetes</taxon>
        <taxon>Peronosporales</taxon>
        <taxon>Peronosporaceae</taxon>
        <taxon>Phytophthora</taxon>
    </lineage>
</organism>
<reference evidence="2 3" key="1">
    <citation type="submission" date="2018-09" db="EMBL/GenBank/DDBJ databases">
        <title>Genomic investigation of the strawberry pathogen Phytophthora fragariae indicates pathogenicity is determined by transcriptional variation in three key races.</title>
        <authorList>
            <person name="Adams T.M."/>
            <person name="Armitage A.D."/>
            <person name="Sobczyk M.K."/>
            <person name="Bates H.J."/>
            <person name="Dunwell J.M."/>
            <person name="Nellist C.F."/>
            <person name="Harrison R.J."/>
        </authorList>
    </citation>
    <scope>NUCLEOTIDE SEQUENCE [LARGE SCALE GENOMIC DNA]</scope>
    <source>
        <strain evidence="2 3">NOV-77</strain>
    </source>
</reference>
<name>A0A6G0RTA0_9STRA</name>
<evidence type="ECO:0000256" key="1">
    <source>
        <dbReference type="SAM" id="MobiDB-lite"/>
    </source>
</evidence>
<dbReference type="Proteomes" id="UP000486351">
    <property type="component" value="Unassembled WGS sequence"/>
</dbReference>
<comment type="caution">
    <text evidence="2">The sequence shown here is derived from an EMBL/GenBank/DDBJ whole genome shotgun (WGS) entry which is preliminary data.</text>
</comment>
<evidence type="ECO:0000313" key="2">
    <source>
        <dbReference type="EMBL" id="KAE9341382.1"/>
    </source>
</evidence>
<dbReference type="EMBL" id="QXFY01000544">
    <property type="protein sequence ID" value="KAE9341382.1"/>
    <property type="molecule type" value="Genomic_DNA"/>
</dbReference>
<dbReference type="AlphaFoldDB" id="A0A6G0RTA0"/>
<sequence length="163" mass="17330">MAAMVHGSDRARRGSFGASWACFLAAKLTPRPPAARGVSLGGAFSAAVLVPLEAGRRAWVRRRRKCRGVRNGGFDGLVSWARERDGDGAYSRSFGGVFRPPVATGNKQQARPSEVGTVAPSRWYRLSSHFPGEPDVGRNERNFLPVTAPGPCQPAVGPTNSAA</sequence>